<comment type="subcellular location">
    <subcellularLocation>
        <location evidence="1">Cytoplasm</location>
    </subcellularLocation>
</comment>
<comment type="catalytic activity">
    <reaction evidence="10">
        <text>tRNA(Met) + L-methionine + ATP = L-methionyl-tRNA(Met) + AMP + diphosphate</text>
        <dbReference type="Rhea" id="RHEA:13481"/>
        <dbReference type="Rhea" id="RHEA-COMP:9667"/>
        <dbReference type="Rhea" id="RHEA-COMP:9698"/>
        <dbReference type="ChEBI" id="CHEBI:30616"/>
        <dbReference type="ChEBI" id="CHEBI:33019"/>
        <dbReference type="ChEBI" id="CHEBI:57844"/>
        <dbReference type="ChEBI" id="CHEBI:78442"/>
        <dbReference type="ChEBI" id="CHEBI:78530"/>
        <dbReference type="ChEBI" id="CHEBI:456215"/>
        <dbReference type="EC" id="6.1.1.10"/>
    </reaction>
</comment>
<keyword evidence="5 12" id="KW-0547">Nucleotide-binding</keyword>
<dbReference type="PROSITE" id="PS00178">
    <property type="entry name" value="AA_TRNA_LIGASE_I"/>
    <property type="match status" value="1"/>
</dbReference>
<evidence type="ECO:0000256" key="12">
    <source>
        <dbReference type="RuleBase" id="RU363039"/>
    </source>
</evidence>
<reference evidence="15 16" key="1">
    <citation type="submission" date="2016-08" db="EMBL/GenBank/DDBJ databases">
        <authorList>
            <consortium name="Lentinula edodes genome sequencing consortium"/>
            <person name="Sakamoto Y."/>
            <person name="Nakade K."/>
            <person name="Sato S."/>
            <person name="Yoshida Y."/>
            <person name="Miyazaki K."/>
            <person name="Natsume S."/>
            <person name="Konno N."/>
        </authorList>
    </citation>
    <scope>NUCLEOTIDE SEQUENCE [LARGE SCALE GENOMIC DNA]</scope>
    <source>
        <strain evidence="15 16">NBRC 111202</strain>
    </source>
</reference>
<keyword evidence="4 12" id="KW-0436">Ligase</keyword>
<keyword evidence="6 12" id="KW-0067">ATP-binding</keyword>
<dbReference type="InterPro" id="IPR001412">
    <property type="entry name" value="aa-tRNA-synth_I_CS"/>
</dbReference>
<dbReference type="STRING" id="5353.A0A1Q3E3H0"/>
<feature type="domain" description="Methionyl-tRNA synthetase anticodon-binding" evidence="14">
    <location>
        <begin position="428"/>
        <end position="524"/>
    </location>
</feature>
<dbReference type="GO" id="GO:0004825">
    <property type="term" value="F:methionine-tRNA ligase activity"/>
    <property type="evidence" value="ECO:0007669"/>
    <property type="project" value="UniProtKB-EC"/>
</dbReference>
<evidence type="ECO:0000256" key="11">
    <source>
        <dbReference type="ARBA" id="ARBA00068817"/>
    </source>
</evidence>
<keyword evidence="16" id="KW-1185">Reference proteome</keyword>
<dbReference type="GO" id="GO:0005739">
    <property type="term" value="C:mitochondrion"/>
    <property type="evidence" value="ECO:0007669"/>
    <property type="project" value="UniProtKB-ARBA"/>
</dbReference>
<dbReference type="InterPro" id="IPR015413">
    <property type="entry name" value="Methionyl/Leucyl_tRNA_Synth"/>
</dbReference>
<dbReference type="SUPFAM" id="SSF47323">
    <property type="entry name" value="Anticodon-binding domain of a subclass of class I aminoacyl-tRNA synthetases"/>
    <property type="match status" value="1"/>
</dbReference>
<feature type="domain" description="Methionyl/Leucyl tRNA synthetase" evidence="13">
    <location>
        <begin position="27"/>
        <end position="393"/>
    </location>
</feature>
<dbReference type="PRINTS" id="PR01041">
    <property type="entry name" value="TRNASYNTHMET"/>
</dbReference>
<dbReference type="InterPro" id="IPR023457">
    <property type="entry name" value="Met-tRNA_synth_2"/>
</dbReference>
<accession>A0A1Q3E3H0</accession>
<dbReference type="AlphaFoldDB" id="A0A1Q3E3H0"/>
<reference evidence="15 16" key="2">
    <citation type="submission" date="2017-02" db="EMBL/GenBank/DDBJ databases">
        <title>A genome survey and senescence transcriptome analysis in Lentinula edodes.</title>
        <authorList>
            <person name="Sakamoto Y."/>
            <person name="Nakade K."/>
            <person name="Sato S."/>
            <person name="Yoshida Y."/>
            <person name="Miyazaki K."/>
            <person name="Natsume S."/>
            <person name="Konno N."/>
        </authorList>
    </citation>
    <scope>NUCLEOTIDE SEQUENCE [LARGE SCALE GENOMIC DNA]</scope>
    <source>
        <strain evidence="15 16">NBRC 111202</strain>
    </source>
</reference>
<sequence>MLRHSVLLKACTRAPCRWASTIIKPWYITTPIFYPNAVPHIGHLYSLVTADIFARYHALKNPLRPVSFVTGTDEHGLKIQKAALNKGLPPKEFCDAISLQFRKLAHEADVNFTRFIRTSEEAHYTSVEHVWRQLDKLGLIYKGSYSGWYSITDECFYTDSQIVHIAEEGHTPARTVSKETGATVEYSSEINYMFRLSQFREALLEHYSSDPESVVPLAHHAHLVSILQSPLEDISISRPRSRLSWGIPVPNDPDHTVYVWFDALISYLTAIGYPWPNSGVSQGWPVDMQIIGKDIVRFHTVYLPAVLLALKLPLQRQILAHAHWTSSQKKMSKSLGNTTDPFQAIKEFGIDSVRYYLAKVGGRFQDDVDWSHVQVTKHDKELQAVLGNLYMRITSPAIASRMAPECSASDREPFIPLLEASKALPSVLSNYMDKVNVADALEAIMDVLRLANKCLTDAAPWKSSPEVARASYDSCLESLRVSGICLQPFMPRVAGKLLDALGVSPAERSWINGQVGSIGDVVAGVRLFPAVSK</sequence>
<evidence type="ECO:0000256" key="9">
    <source>
        <dbReference type="ARBA" id="ARBA00030904"/>
    </source>
</evidence>
<dbReference type="InterPro" id="IPR014758">
    <property type="entry name" value="Met-tRNA_synth"/>
</dbReference>
<evidence type="ECO:0000256" key="5">
    <source>
        <dbReference type="ARBA" id="ARBA00022741"/>
    </source>
</evidence>
<evidence type="ECO:0000259" key="14">
    <source>
        <dbReference type="Pfam" id="PF19303"/>
    </source>
</evidence>
<protein>
    <recommendedName>
        <fullName evidence="11">Probable methionine--tRNA ligase, mitochondrial</fullName>
        <ecNumber evidence="3">6.1.1.10</ecNumber>
    </recommendedName>
    <alternativeName>
        <fullName evidence="9">Methionyl-tRNA synthetase</fullName>
    </alternativeName>
</protein>
<dbReference type="InterPro" id="IPR014729">
    <property type="entry name" value="Rossmann-like_a/b/a_fold"/>
</dbReference>
<keyword evidence="8 12" id="KW-0030">Aminoacyl-tRNA synthetase</keyword>
<dbReference type="Pfam" id="PF19303">
    <property type="entry name" value="Anticodon_3"/>
    <property type="match status" value="1"/>
</dbReference>
<dbReference type="InterPro" id="IPR041872">
    <property type="entry name" value="Anticodon_Met"/>
</dbReference>
<dbReference type="InterPro" id="IPR009080">
    <property type="entry name" value="tRNAsynth_Ia_anticodon-bd"/>
</dbReference>
<dbReference type="Proteomes" id="UP000188533">
    <property type="component" value="Unassembled WGS sequence"/>
</dbReference>
<comment type="similarity">
    <text evidence="2 12">Belongs to the class-I aminoacyl-tRNA synthetase family.</text>
</comment>
<keyword evidence="7 12" id="KW-0648">Protein biosynthesis</keyword>
<name>A0A1Q3E3H0_LENED</name>
<evidence type="ECO:0000256" key="1">
    <source>
        <dbReference type="ARBA" id="ARBA00004496"/>
    </source>
</evidence>
<dbReference type="NCBIfam" id="TIGR00398">
    <property type="entry name" value="metG"/>
    <property type="match status" value="1"/>
</dbReference>
<dbReference type="InterPro" id="IPR033911">
    <property type="entry name" value="MetRS_core"/>
</dbReference>
<dbReference type="GO" id="GO:0006431">
    <property type="term" value="P:methionyl-tRNA aminoacylation"/>
    <property type="evidence" value="ECO:0007669"/>
    <property type="project" value="InterPro"/>
</dbReference>
<evidence type="ECO:0000256" key="8">
    <source>
        <dbReference type="ARBA" id="ARBA00023146"/>
    </source>
</evidence>
<dbReference type="FunFam" id="2.170.220.10:FF:000001">
    <property type="entry name" value="methionine--tRNA ligase, mitochondrial"/>
    <property type="match status" value="1"/>
</dbReference>
<comment type="caution">
    <text evidence="15">The sequence shown here is derived from an EMBL/GenBank/DDBJ whole genome shotgun (WGS) entry which is preliminary data.</text>
</comment>
<proteinExistence type="inferred from homology"/>
<evidence type="ECO:0000256" key="6">
    <source>
        <dbReference type="ARBA" id="ARBA00022840"/>
    </source>
</evidence>
<evidence type="ECO:0000256" key="4">
    <source>
        <dbReference type="ARBA" id="ARBA00022598"/>
    </source>
</evidence>
<evidence type="ECO:0000256" key="10">
    <source>
        <dbReference type="ARBA" id="ARBA00047364"/>
    </source>
</evidence>
<dbReference type="CDD" id="cd00814">
    <property type="entry name" value="MetRS_core"/>
    <property type="match status" value="1"/>
</dbReference>
<dbReference type="EC" id="6.1.1.10" evidence="3"/>
<dbReference type="GO" id="GO:0005524">
    <property type="term" value="F:ATP binding"/>
    <property type="evidence" value="ECO:0007669"/>
    <property type="project" value="UniProtKB-KW"/>
</dbReference>
<evidence type="ECO:0000256" key="7">
    <source>
        <dbReference type="ARBA" id="ARBA00022917"/>
    </source>
</evidence>
<evidence type="ECO:0000256" key="3">
    <source>
        <dbReference type="ARBA" id="ARBA00012838"/>
    </source>
</evidence>
<dbReference type="EMBL" id="BDGU01000073">
    <property type="protein sequence ID" value="GAW01785.1"/>
    <property type="molecule type" value="Genomic_DNA"/>
</dbReference>
<evidence type="ECO:0000256" key="2">
    <source>
        <dbReference type="ARBA" id="ARBA00005594"/>
    </source>
</evidence>
<organism evidence="15 16">
    <name type="scientific">Lentinula edodes</name>
    <name type="common">Shiitake mushroom</name>
    <name type="synonym">Lentinus edodes</name>
    <dbReference type="NCBI Taxonomy" id="5353"/>
    <lineage>
        <taxon>Eukaryota</taxon>
        <taxon>Fungi</taxon>
        <taxon>Dikarya</taxon>
        <taxon>Basidiomycota</taxon>
        <taxon>Agaricomycotina</taxon>
        <taxon>Agaricomycetes</taxon>
        <taxon>Agaricomycetidae</taxon>
        <taxon>Agaricales</taxon>
        <taxon>Marasmiineae</taxon>
        <taxon>Omphalotaceae</taxon>
        <taxon>Lentinula</taxon>
    </lineage>
</organism>
<dbReference type="PANTHER" id="PTHR43326">
    <property type="entry name" value="METHIONYL-TRNA SYNTHETASE"/>
    <property type="match status" value="1"/>
</dbReference>
<gene>
    <name evidence="15" type="ORF">LENED_003397</name>
</gene>
<dbReference type="Gene3D" id="3.40.50.620">
    <property type="entry name" value="HUPs"/>
    <property type="match status" value="1"/>
</dbReference>
<evidence type="ECO:0000313" key="15">
    <source>
        <dbReference type="EMBL" id="GAW01785.1"/>
    </source>
</evidence>
<dbReference type="Pfam" id="PF09334">
    <property type="entry name" value="tRNA-synt_1g"/>
    <property type="match status" value="1"/>
</dbReference>
<dbReference type="PANTHER" id="PTHR43326:SF1">
    <property type="entry name" value="METHIONINE--TRNA LIGASE, MITOCHONDRIAL"/>
    <property type="match status" value="1"/>
</dbReference>
<evidence type="ECO:0000313" key="16">
    <source>
        <dbReference type="Proteomes" id="UP000188533"/>
    </source>
</evidence>
<dbReference type="SUPFAM" id="SSF52374">
    <property type="entry name" value="Nucleotidylyl transferase"/>
    <property type="match status" value="1"/>
</dbReference>
<dbReference type="Gene3D" id="2.170.220.10">
    <property type="match status" value="1"/>
</dbReference>
<dbReference type="Gene3D" id="1.10.730.10">
    <property type="entry name" value="Isoleucyl-tRNA Synthetase, Domain 1"/>
    <property type="match status" value="1"/>
</dbReference>
<evidence type="ECO:0000259" key="13">
    <source>
        <dbReference type="Pfam" id="PF09334"/>
    </source>
</evidence>